<name>A0ACA9Y5A0_9ASCO</name>
<comment type="caution">
    <text evidence="1">The sequence shown here is derived from an EMBL/GenBank/DDBJ whole genome shotgun (WGS) entry which is preliminary data.</text>
</comment>
<dbReference type="EMBL" id="CALSDN010000003">
    <property type="protein sequence ID" value="CAH6720115.1"/>
    <property type="molecule type" value="Genomic_DNA"/>
</dbReference>
<accession>A0ACA9Y5A0</accession>
<sequence>MFDNTISIPLVIEDKNGKTIKESYLNLGIKSNGGFDRIVTGAIHEGTYRFELSKSIVPSIRSYKDEKYDDTKWEEAVDQLLSYDKYQCKREDLIMTAKFVSEQKNYDEDGDLVEDFETINDYITIDIKTKGTLSRLYGSFQLKEVDDATDLLYWLKEIVDIKDEMLKMYTKINDQYESLVQERDDYKKALDDNILNHDKIISDLERKFYLVLDSKKKKIIQLTSELRKDGSIDGLNEIYEESQKHNLENLLKNKDKLPTKLDDIYVSPRKRKAKMESSPRKKNRNLTDGELTKKILGKNSEDDEMDSSEYEDDEVNEELDEKETEDKVKEENSDEGSQMKIKQENEESLTQMKDENDSGDTIYSTSEDEANIKSDNIEVQEEIPSDNIEVKDESLSDNTIYSESD</sequence>
<reference evidence="1" key="1">
    <citation type="submission" date="2022-06" db="EMBL/GenBank/DDBJ databases">
        <authorList>
            <person name="Legras J.-L."/>
            <person name="Devillers H."/>
            <person name="Grondin C."/>
        </authorList>
    </citation>
    <scope>NUCLEOTIDE SEQUENCE</scope>
    <source>
        <strain evidence="1">CLIB 1444</strain>
    </source>
</reference>
<organism evidence="1 2">
    <name type="scientific">[Candida] jaroonii</name>
    <dbReference type="NCBI Taxonomy" id="467808"/>
    <lineage>
        <taxon>Eukaryota</taxon>
        <taxon>Fungi</taxon>
        <taxon>Dikarya</taxon>
        <taxon>Ascomycota</taxon>
        <taxon>Saccharomycotina</taxon>
        <taxon>Pichiomycetes</taxon>
        <taxon>Debaryomycetaceae</taxon>
        <taxon>Yamadazyma</taxon>
    </lineage>
</organism>
<evidence type="ECO:0000313" key="1">
    <source>
        <dbReference type="EMBL" id="CAH6720115.1"/>
    </source>
</evidence>
<dbReference type="Proteomes" id="UP001152531">
    <property type="component" value="Unassembled WGS sequence"/>
</dbReference>
<keyword evidence="2" id="KW-1185">Reference proteome</keyword>
<proteinExistence type="predicted"/>
<protein>
    <submittedName>
        <fullName evidence="1">Uncharacterized protein</fullName>
    </submittedName>
</protein>
<gene>
    <name evidence="1" type="ORF">CLIB1444_03S04720</name>
</gene>
<evidence type="ECO:0000313" key="2">
    <source>
        <dbReference type="Proteomes" id="UP001152531"/>
    </source>
</evidence>